<sequence>MSQKPAILLLHGALGSAVQLQAHADALEQHFRVHSFTFSGHGGMGDIGKPFTISGFGRELAAWLEAQALPPMPVFGYSMGGYVALWLARQPKQYFTHILTYGTKFAWSPEAALQESKRLQPEALEAKLPQFALALARRHHPHDWKLVMERTAQLLLALGHTPLLTEKELGEIGLPTTILLGSEDRMVSEAESRQAASQLPNASFRLLQGQGHPIEQLAPQLLLQEVLAALQPARS</sequence>
<dbReference type="STRING" id="1279009.ADICEAN_00428"/>
<keyword evidence="3" id="KW-1185">Reference proteome</keyword>
<dbReference type="PANTHER" id="PTHR43798:SF5">
    <property type="entry name" value="MONOACYLGLYCEROL LIPASE ABHD6"/>
    <property type="match status" value="1"/>
</dbReference>
<feature type="domain" description="Serine aminopeptidase S33" evidence="1">
    <location>
        <begin position="4"/>
        <end position="212"/>
    </location>
</feature>
<protein>
    <submittedName>
        <fullName evidence="2">Acetoin dehydrogenase E2 subunit dihydrolipoyllysine-residue acetyltransferase</fullName>
    </submittedName>
</protein>
<evidence type="ECO:0000259" key="1">
    <source>
        <dbReference type="Pfam" id="PF12146"/>
    </source>
</evidence>
<dbReference type="Gene3D" id="3.40.50.1820">
    <property type="entry name" value="alpha/beta hydrolase"/>
    <property type="match status" value="1"/>
</dbReference>
<keyword evidence="2" id="KW-0808">Transferase</keyword>
<dbReference type="GO" id="GO:0016740">
    <property type="term" value="F:transferase activity"/>
    <property type="evidence" value="ECO:0007669"/>
    <property type="project" value="UniProtKB-KW"/>
</dbReference>
<dbReference type="SUPFAM" id="SSF53474">
    <property type="entry name" value="alpha/beta-Hydrolases"/>
    <property type="match status" value="1"/>
</dbReference>
<dbReference type="InterPro" id="IPR050266">
    <property type="entry name" value="AB_hydrolase_sf"/>
</dbReference>
<dbReference type="AlphaFoldDB" id="M7P1B1"/>
<dbReference type="Pfam" id="PF12146">
    <property type="entry name" value="Hydrolase_4"/>
    <property type="match status" value="1"/>
</dbReference>
<dbReference type="GO" id="GO:0016020">
    <property type="term" value="C:membrane"/>
    <property type="evidence" value="ECO:0007669"/>
    <property type="project" value="TreeGrafter"/>
</dbReference>
<dbReference type="EMBL" id="AODQ01000006">
    <property type="protein sequence ID" value="EMR04394.1"/>
    <property type="molecule type" value="Genomic_DNA"/>
</dbReference>
<dbReference type="PANTHER" id="PTHR43798">
    <property type="entry name" value="MONOACYLGLYCEROL LIPASE"/>
    <property type="match status" value="1"/>
</dbReference>
<dbReference type="InterPro" id="IPR022742">
    <property type="entry name" value="Hydrolase_4"/>
</dbReference>
<organism evidence="2 3">
    <name type="scientific">Cesiribacter andamanensis AMV16</name>
    <dbReference type="NCBI Taxonomy" id="1279009"/>
    <lineage>
        <taxon>Bacteria</taxon>
        <taxon>Pseudomonadati</taxon>
        <taxon>Bacteroidota</taxon>
        <taxon>Cytophagia</taxon>
        <taxon>Cytophagales</taxon>
        <taxon>Cesiribacteraceae</taxon>
        <taxon>Cesiribacter</taxon>
    </lineage>
</organism>
<dbReference type="GO" id="GO:0047372">
    <property type="term" value="F:monoacylglycerol lipase activity"/>
    <property type="evidence" value="ECO:0007669"/>
    <property type="project" value="TreeGrafter"/>
</dbReference>
<dbReference type="OrthoDB" id="9791779at2"/>
<reference evidence="2 3" key="1">
    <citation type="journal article" date="2013" name="Genome Announc.">
        <title>Draft Genome Sequence of Cesiribacter andamanensis Strain AMV16T, Isolated from a Soil Sample from a Mud Volcano in the Andaman Islands, India.</title>
        <authorList>
            <person name="Shivaji S."/>
            <person name="Ara S."/>
            <person name="Begum Z."/>
            <person name="Srinivas T.N."/>
            <person name="Singh A."/>
            <person name="Kumar Pinnaka A."/>
        </authorList>
    </citation>
    <scope>NUCLEOTIDE SEQUENCE [LARGE SCALE GENOMIC DNA]</scope>
    <source>
        <strain evidence="2 3">AMV16</strain>
    </source>
</reference>
<comment type="caution">
    <text evidence="2">The sequence shown here is derived from an EMBL/GenBank/DDBJ whole genome shotgun (WGS) entry which is preliminary data.</text>
</comment>
<dbReference type="eggNOG" id="COG1073">
    <property type="taxonomic scope" value="Bacteria"/>
</dbReference>
<dbReference type="GO" id="GO:0046464">
    <property type="term" value="P:acylglycerol catabolic process"/>
    <property type="evidence" value="ECO:0007669"/>
    <property type="project" value="TreeGrafter"/>
</dbReference>
<evidence type="ECO:0000313" key="2">
    <source>
        <dbReference type="EMBL" id="EMR04394.1"/>
    </source>
</evidence>
<name>M7P1B1_9BACT</name>
<evidence type="ECO:0000313" key="3">
    <source>
        <dbReference type="Proteomes" id="UP000011910"/>
    </source>
</evidence>
<accession>M7P1B1</accession>
<dbReference type="InterPro" id="IPR029058">
    <property type="entry name" value="AB_hydrolase_fold"/>
</dbReference>
<proteinExistence type="predicted"/>
<dbReference type="RefSeq" id="WP_009193835.1">
    <property type="nucleotide sequence ID" value="NZ_AODQ01000006.1"/>
</dbReference>
<gene>
    <name evidence="2" type="ORF">ADICEAN_00428</name>
</gene>
<dbReference type="Proteomes" id="UP000011910">
    <property type="component" value="Unassembled WGS sequence"/>
</dbReference>